<dbReference type="Gene3D" id="3.40.960.10">
    <property type="entry name" value="VSR Endonuclease"/>
    <property type="match status" value="1"/>
</dbReference>
<dbReference type="SUPFAM" id="SSF52980">
    <property type="entry name" value="Restriction endonuclease-like"/>
    <property type="match status" value="1"/>
</dbReference>
<dbReference type="EMBL" id="MT142416">
    <property type="protein sequence ID" value="QJA80311.1"/>
    <property type="molecule type" value="Genomic_DNA"/>
</dbReference>
<gene>
    <name evidence="2" type="ORF">MM415A00747_0017</name>
    <name evidence="1" type="ORF">MM415B00927_0024</name>
</gene>
<dbReference type="InterPro" id="IPR011335">
    <property type="entry name" value="Restrct_endonuc-II-like"/>
</dbReference>
<proteinExistence type="predicted"/>
<reference evidence="1" key="1">
    <citation type="submission" date="2020-03" db="EMBL/GenBank/DDBJ databases">
        <title>The deep terrestrial virosphere.</title>
        <authorList>
            <person name="Holmfeldt K."/>
            <person name="Nilsson E."/>
            <person name="Simone D."/>
            <person name="Lopez-Fernandez M."/>
            <person name="Wu X."/>
            <person name="de Brujin I."/>
            <person name="Lundin D."/>
            <person name="Andersson A."/>
            <person name="Bertilsson S."/>
            <person name="Dopson M."/>
        </authorList>
    </citation>
    <scope>NUCLEOTIDE SEQUENCE</scope>
    <source>
        <strain evidence="2">MM415A00747</strain>
        <strain evidence="1">MM415B00927</strain>
    </source>
</reference>
<dbReference type="AlphaFoldDB" id="A0A6M3IWX5"/>
<accession>A0A6M3IWX5</accession>
<protein>
    <submittedName>
        <fullName evidence="1">Uncharacterized protein</fullName>
    </submittedName>
</protein>
<name>A0A6M3IWX5_9ZZZZ</name>
<dbReference type="EMBL" id="MT141444">
    <property type="protein sequence ID" value="QJA61537.1"/>
    <property type="molecule type" value="Genomic_DNA"/>
</dbReference>
<sequence>MTVIATTPELAIMRELDRLEINYEFQSKMLGGYGEKGSTRADFLIPSLNLAISCVGEYWHLNRPDVEMKDMLQRVALENSGIRVIRILASDALRNARYYVEEALMGIDHSGLG</sequence>
<organism evidence="1">
    <name type="scientific">viral metagenome</name>
    <dbReference type="NCBI Taxonomy" id="1070528"/>
    <lineage>
        <taxon>unclassified sequences</taxon>
        <taxon>metagenomes</taxon>
        <taxon>organismal metagenomes</taxon>
    </lineage>
</organism>
<evidence type="ECO:0000313" key="1">
    <source>
        <dbReference type="EMBL" id="QJA61537.1"/>
    </source>
</evidence>
<evidence type="ECO:0000313" key="2">
    <source>
        <dbReference type="EMBL" id="QJA80311.1"/>
    </source>
</evidence>